<dbReference type="Pfam" id="PF02348">
    <property type="entry name" value="CTP_transf_3"/>
    <property type="match status" value="1"/>
</dbReference>
<name>A0A4Q8APJ5_9MICO</name>
<dbReference type="PANTHER" id="PTHR42866">
    <property type="entry name" value="3-DEOXY-MANNO-OCTULOSONATE CYTIDYLYLTRANSFERASE"/>
    <property type="match status" value="1"/>
</dbReference>
<reference evidence="1 2" key="1">
    <citation type="submission" date="2019-02" db="EMBL/GenBank/DDBJ databases">
        <title>Sequencing the genomes of 1000 actinobacteria strains.</title>
        <authorList>
            <person name="Klenk H.-P."/>
        </authorList>
    </citation>
    <scope>NUCLEOTIDE SEQUENCE [LARGE SCALE GENOMIC DNA]</scope>
    <source>
        <strain evidence="1 2">DSM 18319</strain>
    </source>
</reference>
<comment type="caution">
    <text evidence="1">The sequence shown here is derived from an EMBL/GenBank/DDBJ whole genome shotgun (WGS) entry which is preliminary data.</text>
</comment>
<dbReference type="PANTHER" id="PTHR42866:SF1">
    <property type="entry name" value="SPORE COAT POLYSACCHARIDE BIOSYNTHESIS PROTEIN SPSF"/>
    <property type="match status" value="1"/>
</dbReference>
<keyword evidence="2" id="KW-1185">Reference proteome</keyword>
<dbReference type="GO" id="GO:0005829">
    <property type="term" value="C:cytosol"/>
    <property type="evidence" value="ECO:0007669"/>
    <property type="project" value="TreeGrafter"/>
</dbReference>
<evidence type="ECO:0000313" key="1">
    <source>
        <dbReference type="EMBL" id="RZU66508.1"/>
    </source>
</evidence>
<accession>A0A4Q8APJ5</accession>
<dbReference type="InterPro" id="IPR003329">
    <property type="entry name" value="Cytidylyl_trans"/>
</dbReference>
<dbReference type="Gene3D" id="3.90.550.10">
    <property type="entry name" value="Spore Coat Polysaccharide Biosynthesis Protein SpsA, Chain A"/>
    <property type="match status" value="1"/>
</dbReference>
<gene>
    <name evidence="1" type="ORF">EV379_2866</name>
</gene>
<dbReference type="CDD" id="cd02518">
    <property type="entry name" value="GT2_SpsF"/>
    <property type="match status" value="1"/>
</dbReference>
<dbReference type="AlphaFoldDB" id="A0A4Q8APJ5"/>
<dbReference type="InterPro" id="IPR029044">
    <property type="entry name" value="Nucleotide-diphossugar_trans"/>
</dbReference>
<proteinExistence type="predicted"/>
<dbReference type="OrthoDB" id="9801052at2"/>
<dbReference type="SUPFAM" id="SSF53448">
    <property type="entry name" value="Nucleotide-diphospho-sugar transferases"/>
    <property type="match status" value="1"/>
</dbReference>
<dbReference type="RefSeq" id="WP_130506697.1">
    <property type="nucleotide sequence ID" value="NZ_SHLC01000001.1"/>
</dbReference>
<protein>
    <submittedName>
        <fullName evidence="1">Spore coat polysaccharide biosynthesis protein SpsF</fullName>
    </submittedName>
</protein>
<evidence type="ECO:0000313" key="2">
    <source>
        <dbReference type="Proteomes" id="UP000291483"/>
    </source>
</evidence>
<organism evidence="1 2">
    <name type="scientific">Microterricola gilva</name>
    <dbReference type="NCBI Taxonomy" id="393267"/>
    <lineage>
        <taxon>Bacteria</taxon>
        <taxon>Bacillati</taxon>
        <taxon>Actinomycetota</taxon>
        <taxon>Actinomycetes</taxon>
        <taxon>Micrococcales</taxon>
        <taxon>Microbacteriaceae</taxon>
        <taxon>Microterricola</taxon>
    </lineage>
</organism>
<dbReference type="EMBL" id="SHLC01000001">
    <property type="protein sequence ID" value="RZU66508.1"/>
    <property type="molecule type" value="Genomic_DNA"/>
</dbReference>
<sequence length="253" mass="28129">MSVLCLIQARAGSSRLPGKVFADIGGEPMLSRVVRRAQASRLVSEVAIATTVSPADDLVEALGAELGVKVHRGSEFDVLDRYYQALQQHPEASLIVRITADCPFMDPAVIDAVIRAQQEHNVDFAASRLPPPYPRTYPVGLDVEVVTRAALERTWAEAREGHHREHVMPFIYENPDSFSIEIIDLDEDLSSLRWTVDTPEDLALARALAGFVPPTTMNWLDLLRVVRMHPELSEINAGSTQKTVDVVDERWEP</sequence>
<dbReference type="Proteomes" id="UP000291483">
    <property type="component" value="Unassembled WGS sequence"/>
</dbReference>